<name>A0A0S6UB03_NEOTH</name>
<reference evidence="1" key="1">
    <citation type="journal article" date="2014" name="Gene">
        <title>Genome-guided analysis of transformation efficiency and carbon dioxide assimilation by Moorella thermoacetica Y72.</title>
        <authorList>
            <person name="Tsukahara K."/>
            <person name="Kita A."/>
            <person name="Nakashimada Y."/>
            <person name="Hoshino T."/>
            <person name="Murakami K."/>
        </authorList>
    </citation>
    <scope>NUCLEOTIDE SEQUENCE [LARGE SCALE GENOMIC DNA]</scope>
    <source>
        <strain evidence="1">Y72</strain>
    </source>
</reference>
<gene>
    <name evidence="1" type="ORF">MTY_0008</name>
</gene>
<dbReference type="GO" id="GO:0003677">
    <property type="term" value="F:DNA binding"/>
    <property type="evidence" value="ECO:0007669"/>
    <property type="project" value="UniProtKB-KW"/>
</dbReference>
<dbReference type="Proteomes" id="UP000063718">
    <property type="component" value="Unassembled WGS sequence"/>
</dbReference>
<evidence type="ECO:0000313" key="1">
    <source>
        <dbReference type="EMBL" id="GAF24681.1"/>
    </source>
</evidence>
<dbReference type="AlphaFoldDB" id="A0A0S6UB03"/>
<proteinExistence type="predicted"/>
<dbReference type="EMBL" id="DF238840">
    <property type="protein sequence ID" value="GAF24681.1"/>
    <property type="molecule type" value="Genomic_DNA"/>
</dbReference>
<sequence length="95" mass="11033">MTYRRERKGKRLPQALRRLEIRIPPDHPVFRYPPRLRGQVAREWLDLGMRLAAIEVRLARLEERGAAPAPDAGSREGKRIDPAKFRETLAGVFDF</sequence>
<accession>A0A0S6UB03</accession>
<organism evidence="1">
    <name type="scientific">Moorella thermoacetica Y72</name>
    <dbReference type="NCBI Taxonomy" id="1325331"/>
    <lineage>
        <taxon>Bacteria</taxon>
        <taxon>Bacillati</taxon>
        <taxon>Bacillota</taxon>
        <taxon>Clostridia</taxon>
        <taxon>Neomoorellales</taxon>
        <taxon>Neomoorellaceae</taxon>
        <taxon>Neomoorella</taxon>
    </lineage>
</organism>
<protein>
    <submittedName>
        <fullName evidence="1">Transcriptional regulators containing an AAA-type ATPase domain and a DNA-binding domain</fullName>
    </submittedName>
</protein>
<keyword evidence="1" id="KW-0238">DNA-binding</keyword>